<dbReference type="AlphaFoldDB" id="A0A4U9RSR8"/>
<name>A0A4U9RSR8_HATHI</name>
<dbReference type="RefSeq" id="WP_138210888.1">
    <property type="nucleotide sequence ID" value="NZ_CBCRUQ010000002.1"/>
</dbReference>
<feature type="domain" description="Nucleoside transporter/FeoB GTPase Gate" evidence="2">
    <location>
        <begin position="42"/>
        <end position="153"/>
    </location>
</feature>
<reference evidence="3 4" key="1">
    <citation type="submission" date="2019-05" db="EMBL/GenBank/DDBJ databases">
        <authorList>
            <consortium name="Pathogen Informatics"/>
        </authorList>
    </citation>
    <scope>NUCLEOTIDE SEQUENCE [LARGE SCALE GENOMIC DNA]</scope>
    <source>
        <strain evidence="3 4">NCTC503</strain>
    </source>
</reference>
<dbReference type="Proteomes" id="UP000308489">
    <property type="component" value="Chromosome 1"/>
</dbReference>
<accession>A0A4U9RSR8</accession>
<keyword evidence="1" id="KW-0472">Membrane</keyword>
<dbReference type="EMBL" id="LR590481">
    <property type="protein sequence ID" value="VTQ94616.1"/>
    <property type="molecule type" value="Genomic_DNA"/>
</dbReference>
<evidence type="ECO:0000259" key="2">
    <source>
        <dbReference type="Pfam" id="PF07670"/>
    </source>
</evidence>
<evidence type="ECO:0000256" key="1">
    <source>
        <dbReference type="SAM" id="Phobius"/>
    </source>
</evidence>
<feature type="transmembrane region" description="Helical" evidence="1">
    <location>
        <begin position="39"/>
        <end position="58"/>
    </location>
</feature>
<dbReference type="KEGG" id="hhw:NCTC503_02354"/>
<evidence type="ECO:0000313" key="3">
    <source>
        <dbReference type="EMBL" id="VTQ94616.1"/>
    </source>
</evidence>
<keyword evidence="1" id="KW-0812">Transmembrane</keyword>
<organism evidence="3 4">
    <name type="scientific">Hathewaya histolytica</name>
    <name type="common">Clostridium histolyticum</name>
    <dbReference type="NCBI Taxonomy" id="1498"/>
    <lineage>
        <taxon>Bacteria</taxon>
        <taxon>Bacillati</taxon>
        <taxon>Bacillota</taxon>
        <taxon>Clostridia</taxon>
        <taxon>Eubacteriales</taxon>
        <taxon>Clostridiaceae</taxon>
        <taxon>Hathewaya</taxon>
    </lineage>
</organism>
<sequence>MINIIWFFLIVSGIGFGIFNGRGEIVSKAIVNSAGSTVQLIINLVGILALWCGVIKILQESGVMRGIAKLLKPVLKVIFRDEARSEKAMEAIIMNLSANMMGVSNAATPAGIKAMEEMQKLNPDKSKASNDMVLFLVLNATCIQLLPTTIISVRAAYNSKNPAIIILPAIISTAIASIAGIVFCKILQKYF</sequence>
<protein>
    <submittedName>
        <fullName evidence="3">Nucleoside recognition domain-containing protein</fullName>
    </submittedName>
</protein>
<feature type="transmembrane region" description="Helical" evidence="1">
    <location>
        <begin position="163"/>
        <end position="187"/>
    </location>
</feature>
<proteinExistence type="predicted"/>
<gene>
    <name evidence="3" type="primary">spmA</name>
    <name evidence="3" type="ORF">NCTC503_02354</name>
</gene>
<keyword evidence="4" id="KW-1185">Reference proteome</keyword>
<dbReference type="InterPro" id="IPR011642">
    <property type="entry name" value="Gate_dom"/>
</dbReference>
<evidence type="ECO:0000313" key="4">
    <source>
        <dbReference type="Proteomes" id="UP000308489"/>
    </source>
</evidence>
<feature type="transmembrane region" description="Helical" evidence="1">
    <location>
        <begin position="133"/>
        <end position="157"/>
    </location>
</feature>
<dbReference type="OrthoDB" id="9782481at2"/>
<keyword evidence="1" id="KW-1133">Transmembrane helix</keyword>
<dbReference type="Pfam" id="PF07670">
    <property type="entry name" value="Gate"/>
    <property type="match status" value="1"/>
</dbReference>